<sequence>MLDQDPSSIAASKAWIDTQEVIEQSQLLPISDIPDPTPTQFTHTISVSGYVATEVPNTNPNGESVFYISTGPSISIQAEVTTVTVEPIQASTQDRGLQPNSTAHAPFSVPSGGWNNTGTNAYGWTAPTGTVGTTSSVLVAPTGTAGTISPYAVASTLTITNTISTITENLTISVTSAPTYGYVPPAYISPDSSNQYGYSAPEASIDADGLDKRQTCVWITATINGQQAGWCNNWDGSTTLTYTSWETTTTPTYIPGIGTVATPDPAPTSTSQPSATTETSTIVQPSATTTTACGQSGPFVIGFDDLPDYSPPDNNTAAFPPIFNPYEHFYWGDGWSYVPPPTEPYPPQSGSHLAEFVPSQANNDTGSPDAGLIPPSSFGAGPRASDNAYWFTAYSAWVGCDNGDINWTDSCDFVATAYQWNNDTQSEIVVATQHFPIPPCPNFQNCQLTEITFNYLFYKLTTLSFYANVQGHISIFWLDSLSMNWYNNTCEAGLERISSRKI</sequence>
<dbReference type="EMBL" id="JAVRRF010000010">
    <property type="protein sequence ID" value="KAK5060916.1"/>
    <property type="molecule type" value="Genomic_DNA"/>
</dbReference>
<feature type="domain" description="DUF7371" evidence="2">
    <location>
        <begin position="296"/>
        <end position="496"/>
    </location>
</feature>
<protein>
    <recommendedName>
        <fullName evidence="2">DUF7371 domain-containing protein</fullName>
    </recommendedName>
</protein>
<feature type="region of interest" description="Disordered" evidence="1">
    <location>
        <begin position="264"/>
        <end position="283"/>
    </location>
</feature>
<feature type="compositionally biased region" description="Low complexity" evidence="1">
    <location>
        <begin position="264"/>
        <end position="281"/>
    </location>
</feature>
<dbReference type="Proteomes" id="UP001345691">
    <property type="component" value="Unassembled WGS sequence"/>
</dbReference>
<reference evidence="3 4" key="1">
    <citation type="submission" date="2023-08" db="EMBL/GenBank/DDBJ databases">
        <title>Black Yeasts Isolated from many extreme environments.</title>
        <authorList>
            <person name="Coleine C."/>
            <person name="Stajich J.E."/>
            <person name="Selbmann L."/>
        </authorList>
    </citation>
    <scope>NUCLEOTIDE SEQUENCE [LARGE SCALE GENOMIC DNA]</scope>
    <source>
        <strain evidence="3 4">CCFEE 6328</strain>
    </source>
</reference>
<proteinExistence type="predicted"/>
<evidence type="ECO:0000256" key="1">
    <source>
        <dbReference type="SAM" id="MobiDB-lite"/>
    </source>
</evidence>
<keyword evidence="4" id="KW-1185">Reference proteome</keyword>
<evidence type="ECO:0000313" key="3">
    <source>
        <dbReference type="EMBL" id="KAK5060916.1"/>
    </source>
</evidence>
<dbReference type="InterPro" id="IPR055795">
    <property type="entry name" value="DUF7371"/>
</dbReference>
<gene>
    <name evidence="3" type="ORF">LTR69_005515</name>
</gene>
<evidence type="ECO:0000259" key="2">
    <source>
        <dbReference type="Pfam" id="PF24086"/>
    </source>
</evidence>
<accession>A0ABR0JCB8</accession>
<dbReference type="Pfam" id="PF24086">
    <property type="entry name" value="DUF7371"/>
    <property type="match status" value="1"/>
</dbReference>
<evidence type="ECO:0000313" key="4">
    <source>
        <dbReference type="Proteomes" id="UP001345691"/>
    </source>
</evidence>
<name>A0ABR0JCB8_9EURO</name>
<organism evidence="3 4">
    <name type="scientific">Exophiala sideris</name>
    <dbReference type="NCBI Taxonomy" id="1016849"/>
    <lineage>
        <taxon>Eukaryota</taxon>
        <taxon>Fungi</taxon>
        <taxon>Dikarya</taxon>
        <taxon>Ascomycota</taxon>
        <taxon>Pezizomycotina</taxon>
        <taxon>Eurotiomycetes</taxon>
        <taxon>Chaetothyriomycetidae</taxon>
        <taxon>Chaetothyriales</taxon>
        <taxon>Herpotrichiellaceae</taxon>
        <taxon>Exophiala</taxon>
    </lineage>
</organism>
<comment type="caution">
    <text evidence="3">The sequence shown here is derived from an EMBL/GenBank/DDBJ whole genome shotgun (WGS) entry which is preliminary data.</text>
</comment>